<organism evidence="1 2">
    <name type="scientific">Sphingomonas rustica</name>
    <dbReference type="NCBI Taxonomy" id="3103142"/>
    <lineage>
        <taxon>Bacteria</taxon>
        <taxon>Pseudomonadati</taxon>
        <taxon>Pseudomonadota</taxon>
        <taxon>Alphaproteobacteria</taxon>
        <taxon>Sphingomonadales</taxon>
        <taxon>Sphingomonadaceae</taxon>
        <taxon>Sphingomonas</taxon>
    </lineage>
</organism>
<evidence type="ECO:0008006" key="3">
    <source>
        <dbReference type="Google" id="ProtNLM"/>
    </source>
</evidence>
<gene>
    <name evidence="1" type="ORF">TPR58_17480</name>
</gene>
<proteinExistence type="predicted"/>
<comment type="caution">
    <text evidence="1">The sequence shown here is derived from an EMBL/GenBank/DDBJ whole genome shotgun (WGS) entry which is preliminary data.</text>
</comment>
<accession>A0ABV0BDX4</accession>
<dbReference type="RefSeq" id="WP_346248015.1">
    <property type="nucleotide sequence ID" value="NZ_JBDIZK010000011.1"/>
</dbReference>
<keyword evidence="2" id="KW-1185">Reference proteome</keyword>
<name>A0ABV0BDX4_9SPHN</name>
<dbReference type="Proteomes" id="UP001427805">
    <property type="component" value="Unassembled WGS sequence"/>
</dbReference>
<dbReference type="EMBL" id="JBDIZK010000011">
    <property type="protein sequence ID" value="MEN3748971.1"/>
    <property type="molecule type" value="Genomic_DNA"/>
</dbReference>
<reference evidence="1 2" key="1">
    <citation type="submission" date="2024-05" db="EMBL/GenBank/DDBJ databases">
        <title>Sphingomonas sp. HF-S3 16S ribosomal RNA gene Genome sequencing and assembly.</title>
        <authorList>
            <person name="Lee H."/>
        </authorList>
    </citation>
    <scope>NUCLEOTIDE SEQUENCE [LARGE SCALE GENOMIC DNA]</scope>
    <source>
        <strain evidence="1 2">HF-S3</strain>
    </source>
</reference>
<sequence length="151" mass="16317">MLSFIFAVASCASAAPLDTPQDRAVPTVQAAPTVFDAVAQRMSDQGRPIFRRYIEQVLQPRVRADADAERHYRVALRTLIAAPTLDVDAVERLIAARRQAEATLTASIRSSAFAMIRTLPAADRKLALTAIFADARMPAPPRAAPTPPPAK</sequence>
<evidence type="ECO:0000313" key="1">
    <source>
        <dbReference type="EMBL" id="MEN3748971.1"/>
    </source>
</evidence>
<protein>
    <recommendedName>
        <fullName evidence="3">Periplasmic heavy metal sensor</fullName>
    </recommendedName>
</protein>
<evidence type="ECO:0000313" key="2">
    <source>
        <dbReference type="Proteomes" id="UP001427805"/>
    </source>
</evidence>